<gene>
    <name evidence="1" type="ORF">GFB47_04640</name>
</gene>
<accession>A0A5Q0TCY6</accession>
<evidence type="ECO:0000313" key="2">
    <source>
        <dbReference type="Proteomes" id="UP000348942"/>
    </source>
</evidence>
<proteinExistence type="predicted"/>
<dbReference type="EMBL" id="CP045699">
    <property type="protein sequence ID" value="QGA64750.1"/>
    <property type="molecule type" value="Genomic_DNA"/>
</dbReference>
<keyword evidence="2" id="KW-1185">Reference proteome</keyword>
<dbReference type="RefSeq" id="WP_153446901.1">
    <property type="nucleotide sequence ID" value="NZ_CP045699.1"/>
</dbReference>
<sequence length="61" mass="6823">MKNVQVVTISDLQDFAAKVYANGKTASERFGMTWDMLSELEEQNPKLTNKLKSPDDSCQVA</sequence>
<name>A0A5Q0TCY6_9VIBR</name>
<organism evidence="1 2">
    <name type="scientific">Vibrio algicola</name>
    <dbReference type="NCBI Taxonomy" id="2662262"/>
    <lineage>
        <taxon>Bacteria</taxon>
        <taxon>Pseudomonadati</taxon>
        <taxon>Pseudomonadota</taxon>
        <taxon>Gammaproteobacteria</taxon>
        <taxon>Vibrionales</taxon>
        <taxon>Vibrionaceae</taxon>
        <taxon>Vibrio</taxon>
    </lineage>
</organism>
<reference evidence="1 2" key="1">
    <citation type="submission" date="2019-10" db="EMBL/GenBank/DDBJ databases">
        <title>Vibrio sp. nov., isolated from Coralline algae surface.</title>
        <authorList>
            <person name="Geng Y."/>
            <person name="Zhang X."/>
        </authorList>
    </citation>
    <scope>NUCLEOTIDE SEQUENCE [LARGE SCALE GENOMIC DNA]</scope>
    <source>
        <strain evidence="1 2">SM1977</strain>
    </source>
</reference>
<dbReference type="AlphaFoldDB" id="A0A5Q0TCY6"/>
<dbReference type="Proteomes" id="UP000348942">
    <property type="component" value="Chromosome 1"/>
</dbReference>
<evidence type="ECO:0000313" key="1">
    <source>
        <dbReference type="EMBL" id="QGA64750.1"/>
    </source>
</evidence>
<protein>
    <submittedName>
        <fullName evidence="1">Uncharacterized protein</fullName>
    </submittedName>
</protein>